<dbReference type="EMBL" id="CP001618">
    <property type="protein sequence ID" value="ACQ78842.1"/>
    <property type="molecule type" value="Genomic_DNA"/>
</dbReference>
<dbReference type="Pfam" id="PF00549">
    <property type="entry name" value="Ligase_CoA"/>
    <property type="match status" value="1"/>
</dbReference>
<dbReference type="InterPro" id="IPR003781">
    <property type="entry name" value="CoA-bd"/>
</dbReference>
<dbReference type="GO" id="GO:0006099">
    <property type="term" value="P:tricarboxylic acid cycle"/>
    <property type="evidence" value="ECO:0007669"/>
    <property type="project" value="TreeGrafter"/>
</dbReference>
<evidence type="ECO:0000313" key="3">
    <source>
        <dbReference type="EMBL" id="ACQ78842.1"/>
    </source>
</evidence>
<dbReference type="SUPFAM" id="SSF52210">
    <property type="entry name" value="Succinyl-CoA synthetase domains"/>
    <property type="match status" value="2"/>
</dbReference>
<reference evidence="3 4" key="1">
    <citation type="journal article" date="2009" name="Stand. Genomic Sci.">
        <title>Complete genome sequence of Beutenbergia cavernae type strain (HKI 0122).</title>
        <authorList>
            <person name="Land M."/>
            <person name="Pukall R."/>
            <person name="Abt B."/>
            <person name="Goker M."/>
            <person name="Rohde M."/>
            <person name="Glavina Del Rio T."/>
            <person name="Tice H."/>
            <person name="Copeland A."/>
            <person name="Cheng J.F."/>
            <person name="Lucas S."/>
            <person name="Chen F."/>
            <person name="Nolan M."/>
            <person name="Bruce D."/>
            <person name="Goodwin L."/>
            <person name="Pitluck S."/>
            <person name="Ivanova N."/>
            <person name="Mavromatis K."/>
            <person name="Ovchinnikova G."/>
            <person name="Pati A."/>
            <person name="Chen A."/>
            <person name="Palaniappan K."/>
            <person name="Hauser L."/>
            <person name="Chang Y.J."/>
            <person name="Jefferies C.C."/>
            <person name="Saunders E."/>
            <person name="Brettin T."/>
            <person name="Detter J.C."/>
            <person name="Han C."/>
            <person name="Chain P."/>
            <person name="Bristow J."/>
            <person name="Eisen J.A."/>
            <person name="Markowitz V."/>
            <person name="Hugenholtz P."/>
            <person name="Kyrpides N.C."/>
            <person name="Klenk H.P."/>
            <person name="Lapidus A."/>
        </authorList>
    </citation>
    <scope>NUCLEOTIDE SEQUENCE [LARGE SCALE GENOMIC DNA]</scope>
    <source>
        <strain evidence="4">ATCC BAA-8 / DSM 12333 / NBRC 16432</strain>
    </source>
</reference>
<evidence type="ECO:0000259" key="1">
    <source>
        <dbReference type="Pfam" id="PF00549"/>
    </source>
</evidence>
<dbReference type="NCBIfam" id="NF004760">
    <property type="entry name" value="PRK06091.1"/>
    <property type="match status" value="1"/>
</dbReference>
<name>C5BXU8_BEUC1</name>
<organism evidence="3 4">
    <name type="scientific">Beutenbergia cavernae (strain ATCC BAA-8 / DSM 12333 / CCUG 43141 / JCM 11478 / NBRC 16432 / NCIMB 13614 / HKI 0122)</name>
    <dbReference type="NCBI Taxonomy" id="471853"/>
    <lineage>
        <taxon>Bacteria</taxon>
        <taxon>Bacillati</taxon>
        <taxon>Actinomycetota</taxon>
        <taxon>Actinomycetes</taxon>
        <taxon>Micrococcales</taxon>
        <taxon>Beutenbergiaceae</taxon>
        <taxon>Beutenbergia</taxon>
    </lineage>
</organism>
<keyword evidence="4" id="KW-1185">Reference proteome</keyword>
<dbReference type="Gene3D" id="3.40.50.720">
    <property type="entry name" value="NAD(P)-binding Rossmann-like Domain"/>
    <property type="match status" value="1"/>
</dbReference>
<dbReference type="HOGENOM" id="CLU_026233_1_0_11"/>
<dbReference type="Proteomes" id="UP000007962">
    <property type="component" value="Chromosome"/>
</dbReference>
<dbReference type="RefSeq" id="WP_012725622.1">
    <property type="nucleotide sequence ID" value="NC_012669.1"/>
</dbReference>
<dbReference type="AlphaFoldDB" id="C5BXU8"/>
<dbReference type="GO" id="GO:0004775">
    <property type="term" value="F:succinate-CoA ligase (ADP-forming) activity"/>
    <property type="evidence" value="ECO:0007669"/>
    <property type="project" value="TreeGrafter"/>
</dbReference>
<dbReference type="PANTHER" id="PTHR11117">
    <property type="entry name" value="SUCCINYL-COA LIGASE SUBUNIT ALPHA"/>
    <property type="match status" value="1"/>
</dbReference>
<dbReference type="eggNOG" id="COG0074">
    <property type="taxonomic scope" value="Bacteria"/>
</dbReference>
<dbReference type="InterPro" id="IPR016102">
    <property type="entry name" value="Succinyl-CoA_synth-like"/>
</dbReference>
<proteinExistence type="predicted"/>
<feature type="domain" description="ATP-citrate synthase/succinyl-CoA ligase C-terminal" evidence="1">
    <location>
        <begin position="336"/>
        <end position="490"/>
    </location>
</feature>
<dbReference type="PANTHER" id="PTHR11117:SF24">
    <property type="entry name" value="PROTEIN FDRA"/>
    <property type="match status" value="1"/>
</dbReference>
<feature type="domain" description="CoA-binding" evidence="2">
    <location>
        <begin position="190"/>
        <end position="282"/>
    </location>
</feature>
<dbReference type="InterPro" id="IPR005811">
    <property type="entry name" value="SUCC_ACL_C"/>
</dbReference>
<protein>
    <submittedName>
        <fullName evidence="3">FdrA family protein</fullName>
    </submittedName>
</protein>
<dbReference type="GO" id="GO:0005829">
    <property type="term" value="C:cytosol"/>
    <property type="evidence" value="ECO:0007669"/>
    <property type="project" value="TreeGrafter"/>
</dbReference>
<accession>C5BXU8</accession>
<dbReference type="STRING" id="471853.Bcav_0579"/>
<evidence type="ECO:0000313" key="4">
    <source>
        <dbReference type="Proteomes" id="UP000007962"/>
    </source>
</evidence>
<gene>
    <name evidence="3" type="ordered locus">Bcav_0579</name>
</gene>
<evidence type="ECO:0000259" key="2">
    <source>
        <dbReference type="Pfam" id="PF02629"/>
    </source>
</evidence>
<dbReference type="Gene3D" id="3.40.50.261">
    <property type="entry name" value="Succinyl-CoA synthetase domains"/>
    <property type="match status" value="2"/>
</dbReference>
<dbReference type="GO" id="GO:0004776">
    <property type="term" value="F:succinate-CoA ligase (GDP-forming) activity"/>
    <property type="evidence" value="ECO:0007669"/>
    <property type="project" value="TreeGrafter"/>
</dbReference>
<dbReference type="Pfam" id="PF02629">
    <property type="entry name" value="CoA_binding"/>
    <property type="match status" value="1"/>
</dbReference>
<dbReference type="OrthoDB" id="5580580at2"/>
<sequence>MLQTIIKPNTYQDSVSLMMLSTQLSGLDAVERVSIMMGTPANKEIFRDTGFGSDELEGAGPSDLVIALEADGAGAADLISGRVAEFLKSQASAASATTYPRVRSLDRALTALPDANLALVSIPGEQAAPEIDRLLDKDLHVFVFSDNLAVDDEVRLKHKARERGLLMMGPDCGTGSLGGLPLAFTNIVTPGSIGIVGASGTGTQEVMVQIDRAGGGVSQAIGLGGRDLSEKVGAVTCLQALRALDADPGTSVITLVSKPPAPSVRETVLDVCQELATPVVAILLGEQPAVEVDGNVHFAATLDEAARLAVSLAGTVTDEEAPAVELAPGQRTITGLFCGGTLTSEAAILLSRGLGVPTDAEHADGYMLHHDGHTVIDLGDDAYTQGRPHPMIDPSLRAQMIRDAFDDRQLAVLLLDVVTGFGSHEDPAGAIVGAIEAGREAARADGREVVVVASVCGTEKDPQPLSEQTRTLQEAGVVVLGSNAAATRYALGVVSRTGERRTPAEIPEPTRRLVSEAPRVVNVGLASFADTLQERGGQVVQYTWSPLAGGNARLQRILAALS</sequence>
<dbReference type="GO" id="GO:0009361">
    <property type="term" value="C:succinate-CoA ligase complex (ADP-forming)"/>
    <property type="evidence" value="ECO:0007669"/>
    <property type="project" value="TreeGrafter"/>
</dbReference>
<dbReference type="KEGG" id="bcv:Bcav_0579"/>